<sequence>MRRILRENLWMMMVIGAFLVIVAIAKVGWGQEQKPLTPEQKIERLANEKAQAEFNYHNAGIKAVVAENKLRMLQKTYDLLLKQAQKLTAEKVGLMGELKAANEQSSKKVKEYEEKLGQSNDEIVHLASNLEKLNQKYGVLLIQSQELMTEKIELEEKIKQANAKIAQLELKGEEE</sequence>
<gene>
    <name evidence="2" type="ORF">LCGC14_0826620</name>
</gene>
<organism evidence="2">
    <name type="scientific">marine sediment metagenome</name>
    <dbReference type="NCBI Taxonomy" id="412755"/>
    <lineage>
        <taxon>unclassified sequences</taxon>
        <taxon>metagenomes</taxon>
        <taxon>ecological metagenomes</taxon>
    </lineage>
</organism>
<evidence type="ECO:0000313" key="2">
    <source>
        <dbReference type="EMBL" id="KKN31153.1"/>
    </source>
</evidence>
<evidence type="ECO:0000256" key="1">
    <source>
        <dbReference type="SAM" id="Coils"/>
    </source>
</evidence>
<dbReference type="AlphaFoldDB" id="A0A0F9SPI7"/>
<comment type="caution">
    <text evidence="2">The sequence shown here is derived from an EMBL/GenBank/DDBJ whole genome shotgun (WGS) entry which is preliminary data.</text>
</comment>
<feature type="coiled-coil region" evidence="1">
    <location>
        <begin position="70"/>
        <end position="171"/>
    </location>
</feature>
<proteinExistence type="predicted"/>
<accession>A0A0F9SPI7</accession>
<reference evidence="2" key="1">
    <citation type="journal article" date="2015" name="Nature">
        <title>Complex archaea that bridge the gap between prokaryotes and eukaryotes.</title>
        <authorList>
            <person name="Spang A."/>
            <person name="Saw J.H."/>
            <person name="Jorgensen S.L."/>
            <person name="Zaremba-Niedzwiedzka K."/>
            <person name="Martijn J."/>
            <person name="Lind A.E."/>
            <person name="van Eijk R."/>
            <person name="Schleper C."/>
            <person name="Guy L."/>
            <person name="Ettema T.J."/>
        </authorList>
    </citation>
    <scope>NUCLEOTIDE SEQUENCE</scope>
</reference>
<dbReference type="EMBL" id="LAZR01002352">
    <property type="protein sequence ID" value="KKN31153.1"/>
    <property type="molecule type" value="Genomic_DNA"/>
</dbReference>
<protein>
    <submittedName>
        <fullName evidence="2">Uncharacterized protein</fullName>
    </submittedName>
</protein>
<keyword evidence="1" id="KW-0175">Coiled coil</keyword>
<name>A0A0F9SPI7_9ZZZZ</name>